<dbReference type="PANTHER" id="PTHR11956:SF5">
    <property type="entry name" value="ARGININE--TRNA LIGASE, CYTOPLASMIC"/>
    <property type="match status" value="1"/>
</dbReference>
<evidence type="ECO:0000259" key="12">
    <source>
        <dbReference type="SMART" id="SM01016"/>
    </source>
</evidence>
<evidence type="ECO:0000313" key="13">
    <source>
        <dbReference type="EMBL" id="PIT95849.1"/>
    </source>
</evidence>
<dbReference type="SUPFAM" id="SSF52374">
    <property type="entry name" value="Nucleotidylyl transferase"/>
    <property type="match status" value="1"/>
</dbReference>
<sequence>MNYWQQLKNDLAEELNAVIPGQNLLASDIVLPSESSLADLCWPSFGVASQFKQSPAELASNIVKSLPPSERFAVSAIGAYVNFRLSNTELALLANKATADSEALGSWLDGQGKEVMIEYSNINTHKEYHLGHLRNIAFGDSIQRLYNAAGWTVWPVSYTNDFGINVAKTIWYWPQLESQVPEGADKGYWLGQAYTKAVTALDNNPKGNEEVGSIMREIETREGSNFELWAKTRQWSINYFASVYRLLGVEFKEYYYESDYIDEGRRLVNELLDKGILRLSEGAVIADLEQYGLGVLVVLRSDGTATYPVADLALAFEKFKRHTLTKSLYIVDNRQTLYFKQLFKILELAGYQAQMVHLSYDFVKLPSGMMSSRLGNTITFQELYIRLKTKLVDESRERHATWSDKQIDEVASNLVISVLKFEMLKSGSDKVIVFDEQEALRFDGCTAVYLQYAAARAASILRKTEMSSEALLPTGDNERPLELAMLRYQEVLKLALSHHDPSEVVKYLFELSQLFNDYYHNTPILNGEADKLQTRLQLVERFRRVLANGLNILGIETMDRI</sequence>
<dbReference type="Gene3D" id="1.10.730.10">
    <property type="entry name" value="Isoleucyl-tRNA Synthetase, Domain 1"/>
    <property type="match status" value="1"/>
</dbReference>
<evidence type="ECO:0000256" key="8">
    <source>
        <dbReference type="ARBA" id="ARBA00049339"/>
    </source>
</evidence>
<dbReference type="GO" id="GO:0005524">
    <property type="term" value="F:ATP binding"/>
    <property type="evidence" value="ECO:0007669"/>
    <property type="project" value="UniProtKB-KW"/>
</dbReference>
<keyword evidence="3 10" id="KW-0436">Ligase</keyword>
<name>A0A2M6WSR9_9BACT</name>
<feature type="domain" description="DALR anticodon binding" evidence="11">
    <location>
        <begin position="450"/>
        <end position="561"/>
    </location>
</feature>
<evidence type="ECO:0000256" key="1">
    <source>
        <dbReference type="ARBA" id="ARBA00005594"/>
    </source>
</evidence>
<dbReference type="Gene3D" id="3.40.50.620">
    <property type="entry name" value="HUPs"/>
    <property type="match status" value="1"/>
</dbReference>
<comment type="catalytic activity">
    <reaction evidence="8">
        <text>tRNA(Arg) + L-arginine + ATP = L-arginyl-tRNA(Arg) + AMP + diphosphate</text>
        <dbReference type="Rhea" id="RHEA:20301"/>
        <dbReference type="Rhea" id="RHEA-COMP:9658"/>
        <dbReference type="Rhea" id="RHEA-COMP:9673"/>
        <dbReference type="ChEBI" id="CHEBI:30616"/>
        <dbReference type="ChEBI" id="CHEBI:32682"/>
        <dbReference type="ChEBI" id="CHEBI:33019"/>
        <dbReference type="ChEBI" id="CHEBI:78442"/>
        <dbReference type="ChEBI" id="CHEBI:78513"/>
        <dbReference type="ChEBI" id="CHEBI:456215"/>
        <dbReference type="EC" id="6.1.1.19"/>
    </reaction>
</comment>
<evidence type="ECO:0000256" key="3">
    <source>
        <dbReference type="ARBA" id="ARBA00022598"/>
    </source>
</evidence>
<keyword evidence="7 10" id="KW-0030">Aminoacyl-tRNA synthetase</keyword>
<keyword evidence="5 10" id="KW-0067">ATP-binding</keyword>
<dbReference type="GO" id="GO:0004814">
    <property type="term" value="F:arginine-tRNA ligase activity"/>
    <property type="evidence" value="ECO:0007669"/>
    <property type="project" value="UniProtKB-UniRule"/>
</dbReference>
<dbReference type="PRINTS" id="PR01038">
    <property type="entry name" value="TRNASYNTHARG"/>
</dbReference>
<evidence type="ECO:0000256" key="9">
    <source>
        <dbReference type="NCBIfam" id="TIGR00456"/>
    </source>
</evidence>
<evidence type="ECO:0000259" key="11">
    <source>
        <dbReference type="SMART" id="SM00836"/>
    </source>
</evidence>
<evidence type="ECO:0000256" key="6">
    <source>
        <dbReference type="ARBA" id="ARBA00022917"/>
    </source>
</evidence>
<dbReference type="PANTHER" id="PTHR11956">
    <property type="entry name" value="ARGINYL-TRNA SYNTHETASE"/>
    <property type="match status" value="1"/>
</dbReference>
<evidence type="ECO:0000256" key="2">
    <source>
        <dbReference type="ARBA" id="ARBA00012837"/>
    </source>
</evidence>
<evidence type="ECO:0000256" key="4">
    <source>
        <dbReference type="ARBA" id="ARBA00022741"/>
    </source>
</evidence>
<dbReference type="InterPro" id="IPR008909">
    <property type="entry name" value="DALR_anticod-bd"/>
</dbReference>
<evidence type="ECO:0000256" key="10">
    <source>
        <dbReference type="RuleBase" id="RU363038"/>
    </source>
</evidence>
<evidence type="ECO:0000313" key="14">
    <source>
        <dbReference type="Proteomes" id="UP000228533"/>
    </source>
</evidence>
<dbReference type="Pfam" id="PF03485">
    <property type="entry name" value="Arg_tRNA_synt_N"/>
    <property type="match status" value="1"/>
</dbReference>
<protein>
    <recommendedName>
        <fullName evidence="2 9">Arginine--tRNA ligase</fullName>
        <ecNumber evidence="2 9">6.1.1.19</ecNumber>
    </recommendedName>
</protein>
<dbReference type="GO" id="GO:0005737">
    <property type="term" value="C:cytoplasm"/>
    <property type="evidence" value="ECO:0007669"/>
    <property type="project" value="UniProtKB-UniRule"/>
</dbReference>
<dbReference type="SMART" id="SM00836">
    <property type="entry name" value="DALR_1"/>
    <property type="match status" value="1"/>
</dbReference>
<dbReference type="SUPFAM" id="SSF47323">
    <property type="entry name" value="Anticodon-binding domain of a subclass of class I aminoacyl-tRNA synthetases"/>
    <property type="match status" value="1"/>
</dbReference>
<dbReference type="InterPro" id="IPR036695">
    <property type="entry name" value="Arg-tRNA-synth_N_sf"/>
</dbReference>
<dbReference type="AlphaFoldDB" id="A0A2M6WSR9"/>
<dbReference type="EC" id="6.1.1.19" evidence="2 9"/>
<dbReference type="Proteomes" id="UP000228533">
    <property type="component" value="Unassembled WGS sequence"/>
</dbReference>
<dbReference type="InterPro" id="IPR001278">
    <property type="entry name" value="Arg-tRNA-ligase"/>
</dbReference>
<reference evidence="14" key="1">
    <citation type="submission" date="2017-09" db="EMBL/GenBank/DDBJ databases">
        <title>Depth-based differentiation of microbial function through sediment-hosted aquifers and enrichment of novel symbionts in the deep terrestrial subsurface.</title>
        <authorList>
            <person name="Probst A.J."/>
            <person name="Ladd B."/>
            <person name="Jarett J.K."/>
            <person name="Geller-Mcgrath D.E."/>
            <person name="Sieber C.M.K."/>
            <person name="Emerson J.B."/>
            <person name="Anantharaman K."/>
            <person name="Thomas B.C."/>
            <person name="Malmstrom R."/>
            <person name="Stieglmeier M."/>
            <person name="Klingl A."/>
            <person name="Woyke T."/>
            <person name="Ryan C.M."/>
            <person name="Banfield J.F."/>
        </authorList>
    </citation>
    <scope>NUCLEOTIDE SEQUENCE [LARGE SCALE GENOMIC DNA]</scope>
</reference>
<dbReference type="InterPro" id="IPR035684">
    <property type="entry name" value="ArgRS_core"/>
</dbReference>
<keyword evidence="6 10" id="KW-0648">Protein biosynthesis</keyword>
<comment type="caution">
    <text evidence="13">The sequence shown here is derived from an EMBL/GenBank/DDBJ whole genome shotgun (WGS) entry which is preliminary data.</text>
</comment>
<keyword evidence="4 10" id="KW-0547">Nucleotide-binding</keyword>
<feature type="domain" description="Arginyl tRNA synthetase N-terminal" evidence="12">
    <location>
        <begin position="5"/>
        <end position="85"/>
    </location>
</feature>
<gene>
    <name evidence="13" type="primary">argS</name>
    <name evidence="13" type="ORF">COT94_03315</name>
</gene>
<dbReference type="InterPro" id="IPR005148">
    <property type="entry name" value="Arg-tRNA-synth_N"/>
</dbReference>
<organism evidence="13 14">
    <name type="scientific">Candidatus Falkowbacteria bacterium CG10_big_fil_rev_8_21_14_0_10_37_14</name>
    <dbReference type="NCBI Taxonomy" id="1974561"/>
    <lineage>
        <taxon>Bacteria</taxon>
        <taxon>Candidatus Falkowiibacteriota</taxon>
    </lineage>
</organism>
<dbReference type="InterPro" id="IPR009080">
    <property type="entry name" value="tRNAsynth_Ia_anticodon-bd"/>
</dbReference>
<dbReference type="EMBL" id="PFAM01000021">
    <property type="protein sequence ID" value="PIT95849.1"/>
    <property type="molecule type" value="Genomic_DNA"/>
</dbReference>
<proteinExistence type="inferred from homology"/>
<evidence type="ECO:0000256" key="5">
    <source>
        <dbReference type="ARBA" id="ARBA00022840"/>
    </source>
</evidence>
<dbReference type="SMART" id="SM01016">
    <property type="entry name" value="Arg_tRNA_synt_N"/>
    <property type="match status" value="1"/>
</dbReference>
<accession>A0A2M6WSR9</accession>
<dbReference type="InterPro" id="IPR014729">
    <property type="entry name" value="Rossmann-like_a/b/a_fold"/>
</dbReference>
<dbReference type="SUPFAM" id="SSF55190">
    <property type="entry name" value="Arginyl-tRNA synthetase (ArgRS), N-terminal 'additional' domain"/>
    <property type="match status" value="1"/>
</dbReference>
<dbReference type="GO" id="GO:0006420">
    <property type="term" value="P:arginyl-tRNA aminoacylation"/>
    <property type="evidence" value="ECO:0007669"/>
    <property type="project" value="UniProtKB-UniRule"/>
</dbReference>
<evidence type="ECO:0000256" key="7">
    <source>
        <dbReference type="ARBA" id="ARBA00023146"/>
    </source>
</evidence>
<dbReference type="NCBIfam" id="TIGR00456">
    <property type="entry name" value="argS"/>
    <property type="match status" value="1"/>
</dbReference>
<dbReference type="Pfam" id="PF00750">
    <property type="entry name" value="tRNA-synt_1d"/>
    <property type="match status" value="1"/>
</dbReference>
<dbReference type="Gene3D" id="3.30.1360.70">
    <property type="entry name" value="Arginyl tRNA synthetase N-terminal domain"/>
    <property type="match status" value="1"/>
</dbReference>
<comment type="similarity">
    <text evidence="1 10">Belongs to the class-I aminoacyl-tRNA synthetase family.</text>
</comment>
<dbReference type="Pfam" id="PF05746">
    <property type="entry name" value="DALR_1"/>
    <property type="match status" value="1"/>
</dbReference>